<proteinExistence type="predicted"/>
<name>A0ABN9XHJ8_9DINO</name>
<reference evidence="2" key="1">
    <citation type="submission" date="2023-10" db="EMBL/GenBank/DDBJ databases">
        <authorList>
            <person name="Chen Y."/>
            <person name="Shah S."/>
            <person name="Dougan E. K."/>
            <person name="Thang M."/>
            <person name="Chan C."/>
        </authorList>
    </citation>
    <scope>NUCLEOTIDE SEQUENCE [LARGE SCALE GENOMIC DNA]</scope>
</reference>
<dbReference type="EMBL" id="CAUYUJ010020337">
    <property type="protein sequence ID" value="CAK0897488.1"/>
    <property type="molecule type" value="Genomic_DNA"/>
</dbReference>
<accession>A0ABN9XHJ8</accession>
<keyword evidence="3" id="KW-1185">Reference proteome</keyword>
<feature type="non-terminal residue" evidence="2">
    <location>
        <position position="1"/>
    </location>
</feature>
<evidence type="ECO:0000313" key="3">
    <source>
        <dbReference type="Proteomes" id="UP001189429"/>
    </source>
</evidence>
<feature type="compositionally biased region" description="Acidic residues" evidence="1">
    <location>
        <begin position="447"/>
        <end position="473"/>
    </location>
</feature>
<protein>
    <submittedName>
        <fullName evidence="2">Uncharacterized protein</fullName>
    </submittedName>
</protein>
<gene>
    <name evidence="2" type="ORF">PCOR1329_LOCUS75648</name>
</gene>
<feature type="region of interest" description="Disordered" evidence="1">
    <location>
        <begin position="427"/>
        <end position="473"/>
    </location>
</feature>
<sequence length="473" mass="51869">ERSGVTGGDGKYKPGIKDRYWNLTDAEVERLMQLCDDADVAKAAGNPTPYGGRAVRHDALAVVPSGLPHLARAQLVRLENTDILQRAEQFRILARHRHKLEREKAAEEYDRCAQDDLSQGGVVATASSKFVALRGAPQSQGDSPWNGVGGGDIAFLSQRWSELKGLAESIASIDVRKYKQSGISELHKALVGVFREHCETMQQPSSKLDGPGSAPPKPSDYICHSANRCVCSPAGRASISMMSAINAHARRLYPRGDLRKKFVASHVVLVLLGQSCLPTDAAGAVKFDLGEPASEVRFFLVAVTLEKPWEITFLKLDPEDEVRDRFRQRAWDGEANTWTCHRPDGLVKLVDTDHQYYTQYELAATMSTALRWDCAWLEVYFGAGMVGAFIPNKCYVEQTSACLRPLWNPERTRKSKDGGFASWAALAVDDDDHPDDIGGDVGVDGPPESDEPEPEDDGQESESEPEDSDGADG</sequence>
<evidence type="ECO:0000256" key="1">
    <source>
        <dbReference type="SAM" id="MobiDB-lite"/>
    </source>
</evidence>
<feature type="compositionally biased region" description="Acidic residues" evidence="1">
    <location>
        <begin position="428"/>
        <end position="438"/>
    </location>
</feature>
<comment type="caution">
    <text evidence="2">The sequence shown here is derived from an EMBL/GenBank/DDBJ whole genome shotgun (WGS) entry which is preliminary data.</text>
</comment>
<evidence type="ECO:0000313" key="2">
    <source>
        <dbReference type="EMBL" id="CAK0897488.1"/>
    </source>
</evidence>
<feature type="non-terminal residue" evidence="2">
    <location>
        <position position="473"/>
    </location>
</feature>
<organism evidence="2 3">
    <name type="scientific">Prorocentrum cordatum</name>
    <dbReference type="NCBI Taxonomy" id="2364126"/>
    <lineage>
        <taxon>Eukaryota</taxon>
        <taxon>Sar</taxon>
        <taxon>Alveolata</taxon>
        <taxon>Dinophyceae</taxon>
        <taxon>Prorocentrales</taxon>
        <taxon>Prorocentraceae</taxon>
        <taxon>Prorocentrum</taxon>
    </lineage>
</organism>
<dbReference type="Proteomes" id="UP001189429">
    <property type="component" value="Unassembled WGS sequence"/>
</dbReference>